<keyword evidence="1" id="KW-0732">Signal</keyword>
<dbReference type="KEGG" id="cfus:CYFUS_000014"/>
<evidence type="ECO:0000313" key="3">
    <source>
        <dbReference type="Proteomes" id="UP000217257"/>
    </source>
</evidence>
<dbReference type="EMBL" id="CP022098">
    <property type="protein sequence ID" value="ATB34607.1"/>
    <property type="molecule type" value="Genomic_DNA"/>
</dbReference>
<reference evidence="2 3" key="1">
    <citation type="submission" date="2017-06" db="EMBL/GenBank/DDBJ databases">
        <title>Sequencing and comparative analysis of myxobacterial genomes.</title>
        <authorList>
            <person name="Rupp O."/>
            <person name="Goesmann A."/>
            <person name="Sogaard-Andersen L."/>
        </authorList>
    </citation>
    <scope>NUCLEOTIDE SEQUENCE [LARGE SCALE GENOMIC DNA]</scope>
    <source>
        <strain evidence="2 3">DSM 52655</strain>
    </source>
</reference>
<name>A0A250ITU3_9BACT</name>
<dbReference type="Proteomes" id="UP000217257">
    <property type="component" value="Chromosome"/>
</dbReference>
<accession>A0A250ITU3</accession>
<evidence type="ECO:0000256" key="1">
    <source>
        <dbReference type="SAM" id="SignalP"/>
    </source>
</evidence>
<feature type="signal peptide" evidence="1">
    <location>
        <begin position="1"/>
        <end position="29"/>
    </location>
</feature>
<sequence>MEITWFSMNFLRGCLAMFLLVGLSGTAGATAPVAEVVATQVLAADSLRAHTFSLLARGQVTEAIDYWVLTTGKEAPAWLLAMRTSFEAGKQVAGACQGVAQSIHTAFTQLGGKPEFVQLTTRSQKEFGYIMFKLTNGKDVNVSHTGYHVLVRMQGRAYDAYTGAAGMPWAEYMSRLGARLEITEKVVETVARVR</sequence>
<evidence type="ECO:0008006" key="4">
    <source>
        <dbReference type="Google" id="ProtNLM"/>
    </source>
</evidence>
<feature type="chain" id="PRO_5012173963" description="Lipoprotein" evidence="1">
    <location>
        <begin position="30"/>
        <end position="194"/>
    </location>
</feature>
<protein>
    <recommendedName>
        <fullName evidence="4">Lipoprotein</fullName>
    </recommendedName>
</protein>
<dbReference type="AlphaFoldDB" id="A0A250ITU3"/>
<organism evidence="2 3">
    <name type="scientific">Cystobacter fuscus</name>
    <dbReference type="NCBI Taxonomy" id="43"/>
    <lineage>
        <taxon>Bacteria</taxon>
        <taxon>Pseudomonadati</taxon>
        <taxon>Myxococcota</taxon>
        <taxon>Myxococcia</taxon>
        <taxon>Myxococcales</taxon>
        <taxon>Cystobacterineae</taxon>
        <taxon>Archangiaceae</taxon>
        <taxon>Cystobacter</taxon>
    </lineage>
</organism>
<gene>
    <name evidence="2" type="ORF">CYFUS_000014</name>
</gene>
<evidence type="ECO:0000313" key="2">
    <source>
        <dbReference type="EMBL" id="ATB34607.1"/>
    </source>
</evidence>
<proteinExistence type="predicted"/>